<comment type="caution">
    <text evidence="2">The sequence shown here is derived from an EMBL/GenBank/DDBJ whole genome shotgun (WGS) entry which is preliminary data.</text>
</comment>
<protein>
    <recommendedName>
        <fullName evidence="4">Integrase zinc-binding domain-containing protein</fullName>
    </recommendedName>
</protein>
<dbReference type="OrthoDB" id="3249394at2759"/>
<sequence>MKAVVIPKRQGNTSRIESKRSVRSPPHQKSEPRQTQPLQRKAPIQGAETGRPETGREFAARMKDRFVLKGPRDPKEGAGPEPVPETRKAPIEEPEGTTTSTPPVSLISVVKDTTGIDLMSVIRDKYIVDTFFKMILESPKDYRNFEVENGLIYQRGDRGCVLCIPNGLHDGRSIKEIAISEAHGILAHLSARKTVACLRDHVWWK</sequence>
<evidence type="ECO:0008006" key="4">
    <source>
        <dbReference type="Google" id="ProtNLM"/>
    </source>
</evidence>
<reference evidence="2 3" key="1">
    <citation type="journal article" date="2019" name="Nat. Ecol. Evol.">
        <title>Megaphylogeny resolves global patterns of mushroom evolution.</title>
        <authorList>
            <person name="Varga T."/>
            <person name="Krizsan K."/>
            <person name="Foldi C."/>
            <person name="Dima B."/>
            <person name="Sanchez-Garcia M."/>
            <person name="Sanchez-Ramirez S."/>
            <person name="Szollosi G.J."/>
            <person name="Szarkandi J.G."/>
            <person name="Papp V."/>
            <person name="Albert L."/>
            <person name="Andreopoulos W."/>
            <person name="Angelini C."/>
            <person name="Antonin V."/>
            <person name="Barry K.W."/>
            <person name="Bougher N.L."/>
            <person name="Buchanan P."/>
            <person name="Buyck B."/>
            <person name="Bense V."/>
            <person name="Catcheside P."/>
            <person name="Chovatia M."/>
            <person name="Cooper J."/>
            <person name="Damon W."/>
            <person name="Desjardin D."/>
            <person name="Finy P."/>
            <person name="Geml J."/>
            <person name="Haridas S."/>
            <person name="Hughes K."/>
            <person name="Justo A."/>
            <person name="Karasinski D."/>
            <person name="Kautmanova I."/>
            <person name="Kiss B."/>
            <person name="Kocsube S."/>
            <person name="Kotiranta H."/>
            <person name="LaButti K.M."/>
            <person name="Lechner B.E."/>
            <person name="Liimatainen K."/>
            <person name="Lipzen A."/>
            <person name="Lukacs Z."/>
            <person name="Mihaltcheva S."/>
            <person name="Morgado L.N."/>
            <person name="Niskanen T."/>
            <person name="Noordeloos M.E."/>
            <person name="Ohm R.A."/>
            <person name="Ortiz-Santana B."/>
            <person name="Ovrebo C."/>
            <person name="Racz N."/>
            <person name="Riley R."/>
            <person name="Savchenko A."/>
            <person name="Shiryaev A."/>
            <person name="Soop K."/>
            <person name="Spirin V."/>
            <person name="Szebenyi C."/>
            <person name="Tomsovsky M."/>
            <person name="Tulloss R.E."/>
            <person name="Uehling J."/>
            <person name="Grigoriev I.V."/>
            <person name="Vagvolgyi C."/>
            <person name="Papp T."/>
            <person name="Martin F.M."/>
            <person name="Miettinen O."/>
            <person name="Hibbett D.S."/>
            <person name="Nagy L.G."/>
        </authorList>
    </citation>
    <scope>NUCLEOTIDE SEQUENCE [LARGE SCALE GENOMIC DNA]</scope>
    <source>
        <strain evidence="2 3">FP101781</strain>
    </source>
</reference>
<accession>A0A4Y7SUD8</accession>
<feature type="non-terminal residue" evidence="2">
    <location>
        <position position="205"/>
    </location>
</feature>
<name>A0A4Y7SUD8_COPMI</name>
<feature type="compositionally biased region" description="Basic and acidic residues" evidence="1">
    <location>
        <begin position="50"/>
        <end position="91"/>
    </location>
</feature>
<proteinExistence type="predicted"/>
<dbReference type="STRING" id="71717.A0A4Y7SUD8"/>
<dbReference type="AlphaFoldDB" id="A0A4Y7SUD8"/>
<keyword evidence="3" id="KW-1185">Reference proteome</keyword>
<evidence type="ECO:0000313" key="3">
    <source>
        <dbReference type="Proteomes" id="UP000298030"/>
    </source>
</evidence>
<dbReference type="Proteomes" id="UP000298030">
    <property type="component" value="Unassembled WGS sequence"/>
</dbReference>
<evidence type="ECO:0000256" key="1">
    <source>
        <dbReference type="SAM" id="MobiDB-lite"/>
    </source>
</evidence>
<gene>
    <name evidence="2" type="ORF">FA13DRAFT_1637660</name>
</gene>
<dbReference type="Gene3D" id="1.10.340.70">
    <property type="match status" value="1"/>
</dbReference>
<organism evidence="2 3">
    <name type="scientific">Coprinellus micaceus</name>
    <name type="common">Glistening ink-cap mushroom</name>
    <name type="synonym">Coprinus micaceus</name>
    <dbReference type="NCBI Taxonomy" id="71717"/>
    <lineage>
        <taxon>Eukaryota</taxon>
        <taxon>Fungi</taxon>
        <taxon>Dikarya</taxon>
        <taxon>Basidiomycota</taxon>
        <taxon>Agaricomycotina</taxon>
        <taxon>Agaricomycetes</taxon>
        <taxon>Agaricomycetidae</taxon>
        <taxon>Agaricales</taxon>
        <taxon>Agaricineae</taxon>
        <taxon>Psathyrellaceae</taxon>
        <taxon>Coprinellus</taxon>
    </lineage>
</organism>
<dbReference type="EMBL" id="QPFP01000058">
    <property type="protein sequence ID" value="TEB25268.1"/>
    <property type="molecule type" value="Genomic_DNA"/>
</dbReference>
<evidence type="ECO:0000313" key="2">
    <source>
        <dbReference type="EMBL" id="TEB25268.1"/>
    </source>
</evidence>
<feature type="region of interest" description="Disordered" evidence="1">
    <location>
        <begin position="1"/>
        <end position="103"/>
    </location>
</feature>